<reference evidence="1" key="1">
    <citation type="journal article" date="2021" name="Proc. Natl. Acad. Sci. U.S.A.">
        <title>A Catalog of Tens of Thousands of Viruses from Human Metagenomes Reveals Hidden Associations with Chronic Diseases.</title>
        <authorList>
            <person name="Tisza M.J."/>
            <person name="Buck C.B."/>
        </authorList>
    </citation>
    <scope>NUCLEOTIDE SEQUENCE</scope>
    <source>
        <strain evidence="1">CtxMM9</strain>
    </source>
</reference>
<dbReference type="EMBL" id="BK032759">
    <property type="protein sequence ID" value="DAF58936.1"/>
    <property type="molecule type" value="Genomic_DNA"/>
</dbReference>
<name>A0A8S5T747_9CAUD</name>
<evidence type="ECO:0000313" key="1">
    <source>
        <dbReference type="EMBL" id="DAF58936.1"/>
    </source>
</evidence>
<sequence>MLSDICLTPSFAKSVYNSIILFSNSSFCYSILSP</sequence>
<protein>
    <submittedName>
        <fullName evidence="1">Uncharacterized protein</fullName>
    </submittedName>
</protein>
<accession>A0A8S5T747</accession>
<organism evidence="1">
    <name type="scientific">Siphoviridae sp. ctxMM9</name>
    <dbReference type="NCBI Taxonomy" id="2827973"/>
    <lineage>
        <taxon>Viruses</taxon>
        <taxon>Duplodnaviria</taxon>
        <taxon>Heunggongvirae</taxon>
        <taxon>Uroviricota</taxon>
        <taxon>Caudoviricetes</taxon>
    </lineage>
</organism>
<proteinExistence type="predicted"/>